<dbReference type="RefSeq" id="WP_109969853.1">
    <property type="nucleotide sequence ID" value="NZ_CP176093.1"/>
</dbReference>
<evidence type="ECO:0000259" key="8">
    <source>
        <dbReference type="PROSITE" id="PS50113"/>
    </source>
</evidence>
<protein>
    <recommendedName>
        <fullName evidence="2">histidine kinase</fullName>
        <ecNumber evidence="2">2.7.13.3</ecNumber>
    </recommendedName>
</protein>
<dbReference type="Pfam" id="PF08448">
    <property type="entry name" value="PAS_4"/>
    <property type="match status" value="1"/>
</dbReference>
<evidence type="ECO:0000256" key="5">
    <source>
        <dbReference type="ARBA" id="ARBA00022777"/>
    </source>
</evidence>
<dbReference type="PANTHER" id="PTHR43304:SF1">
    <property type="entry name" value="PAC DOMAIN-CONTAINING PROTEIN"/>
    <property type="match status" value="1"/>
</dbReference>
<feature type="coiled-coil region" evidence="6">
    <location>
        <begin position="353"/>
        <end position="391"/>
    </location>
</feature>
<dbReference type="GeneID" id="97548972"/>
<dbReference type="OrthoDB" id="117781at2157"/>
<evidence type="ECO:0000313" key="10">
    <source>
        <dbReference type="Proteomes" id="UP000245657"/>
    </source>
</evidence>
<dbReference type="SUPFAM" id="SSF55785">
    <property type="entry name" value="PYP-like sensor domain (PAS domain)"/>
    <property type="match status" value="4"/>
</dbReference>
<dbReference type="SMART" id="SM00091">
    <property type="entry name" value="PAS"/>
    <property type="match status" value="4"/>
</dbReference>
<dbReference type="PROSITE" id="PS50113">
    <property type="entry name" value="PAC"/>
    <property type="match status" value="1"/>
</dbReference>
<evidence type="ECO:0000259" key="7">
    <source>
        <dbReference type="PROSITE" id="PS50112"/>
    </source>
</evidence>
<dbReference type="Gene3D" id="3.30.450.20">
    <property type="entry name" value="PAS domain"/>
    <property type="match status" value="3"/>
</dbReference>
<dbReference type="AlphaFoldDB" id="A0A2V2MS83"/>
<dbReference type="GO" id="GO:0004673">
    <property type="term" value="F:protein histidine kinase activity"/>
    <property type="evidence" value="ECO:0007669"/>
    <property type="project" value="UniProtKB-EC"/>
</dbReference>
<keyword evidence="10" id="KW-1185">Reference proteome</keyword>
<accession>A0A2V2MS83</accession>
<dbReference type="Pfam" id="PF13426">
    <property type="entry name" value="PAS_9"/>
    <property type="match status" value="2"/>
</dbReference>
<dbReference type="InterPro" id="IPR052162">
    <property type="entry name" value="Sensor_kinase/Photoreceptor"/>
</dbReference>
<evidence type="ECO:0000256" key="3">
    <source>
        <dbReference type="ARBA" id="ARBA00022553"/>
    </source>
</evidence>
<dbReference type="InterPro" id="IPR000014">
    <property type="entry name" value="PAS"/>
</dbReference>
<dbReference type="InterPro" id="IPR000700">
    <property type="entry name" value="PAS-assoc_C"/>
</dbReference>
<evidence type="ECO:0000256" key="6">
    <source>
        <dbReference type="SAM" id="Coils"/>
    </source>
</evidence>
<comment type="caution">
    <text evidence="9">The sequence shown here is derived from an EMBL/GenBank/DDBJ whole genome shotgun (WGS) entry which is preliminary data.</text>
</comment>
<proteinExistence type="predicted"/>
<gene>
    <name evidence="9" type="ORF">DK846_15195</name>
</gene>
<keyword evidence="3" id="KW-0597">Phosphoprotein</keyword>
<evidence type="ECO:0000256" key="2">
    <source>
        <dbReference type="ARBA" id="ARBA00012438"/>
    </source>
</evidence>
<dbReference type="InterPro" id="IPR013656">
    <property type="entry name" value="PAS_4"/>
</dbReference>
<dbReference type="PANTHER" id="PTHR43304">
    <property type="entry name" value="PHYTOCHROME-LIKE PROTEIN CPH1"/>
    <property type="match status" value="1"/>
</dbReference>
<keyword evidence="4" id="KW-0808">Transferase</keyword>
<organism evidence="9 10">
    <name type="scientific">Methanospirillum lacunae</name>
    <dbReference type="NCBI Taxonomy" id="668570"/>
    <lineage>
        <taxon>Archaea</taxon>
        <taxon>Methanobacteriati</taxon>
        <taxon>Methanobacteriota</taxon>
        <taxon>Stenosarchaea group</taxon>
        <taxon>Methanomicrobia</taxon>
        <taxon>Methanomicrobiales</taxon>
        <taxon>Methanospirillaceae</taxon>
        <taxon>Methanospirillum</taxon>
    </lineage>
</organism>
<feature type="domain" description="PAC" evidence="8">
    <location>
        <begin position="464"/>
        <end position="516"/>
    </location>
</feature>
<dbReference type="Proteomes" id="UP000245657">
    <property type="component" value="Unassembled WGS sequence"/>
</dbReference>
<keyword evidence="6" id="KW-0175">Coiled coil</keyword>
<keyword evidence="5" id="KW-0418">Kinase</keyword>
<dbReference type="EC" id="2.7.13.3" evidence="2"/>
<evidence type="ECO:0000313" key="9">
    <source>
        <dbReference type="EMBL" id="PWR70259.1"/>
    </source>
</evidence>
<sequence>MSEQNDIFIFGYESFTEGVLITDNNLSVLSCNKAWKQYFNISVDWTCPHFNEFIQSLSESRVETEPLLSTLTRIRSEPSWTGSMDLRFPDGHVVNLDSRPITNTNHECIGRIWICKGISELVSTIDRSEQSERLFKTIFDLIPEGIAISDLTTGTFYEVNAHFNKWWGYTREEVIGKSAIDLDFWVDINQRIKIMNLLKREGSCYLVPVKMKRKDKAVRDILFSARIISIDNSPYMLSIPFDVTQLMQYEEKLKSLASFIELNPNPIFEINESGTITLCNDSTVKVIQDLTGTDDIYRFIPDDLNEILDAIHNSIETTYYREINIEDRIFIEYIYVTNQYHTARIYLTDITDRKKAERELLKKNDDIAAAYEEIISTEEELRQNYEKLVEQEHVLFENEKKLKIIVDHIPGLVITTDADLNVKSIFGAVLAKMGLSPNTGIGHNIKDIFQSIDASLLDAHIKALQGEVSTIEGYYHDRTFLLYASPIRDAKEKITGTIGIAIDVTEQKTLETERRNLLIQLEKNLVELAYLNDKIRNPLAIIASLVDMHAPEIEEPVNRCVKDIDDIINNLDKRWVESEKTIRFLQKHYGISVEFKK</sequence>
<feature type="domain" description="PAS" evidence="7">
    <location>
        <begin position="131"/>
        <end position="180"/>
    </location>
</feature>
<dbReference type="PROSITE" id="PS50112">
    <property type="entry name" value="PAS"/>
    <property type="match status" value="1"/>
</dbReference>
<evidence type="ECO:0000256" key="4">
    <source>
        <dbReference type="ARBA" id="ARBA00022679"/>
    </source>
</evidence>
<dbReference type="InterPro" id="IPR035965">
    <property type="entry name" value="PAS-like_dom_sf"/>
</dbReference>
<dbReference type="EMBL" id="QGMY01000015">
    <property type="protein sequence ID" value="PWR70259.1"/>
    <property type="molecule type" value="Genomic_DNA"/>
</dbReference>
<comment type="catalytic activity">
    <reaction evidence="1">
        <text>ATP + protein L-histidine = ADP + protein N-phospho-L-histidine.</text>
        <dbReference type="EC" id="2.7.13.3"/>
    </reaction>
</comment>
<reference evidence="9 10" key="1">
    <citation type="submission" date="2018-05" db="EMBL/GenBank/DDBJ databases">
        <title>Draft genome of Methanospirillum lacunae Ki8-1.</title>
        <authorList>
            <person name="Dueholm M.S."/>
            <person name="Nielsen P.H."/>
            <person name="Bakmann L.F."/>
            <person name="Otzen D.E."/>
        </authorList>
    </citation>
    <scope>NUCLEOTIDE SEQUENCE [LARGE SCALE GENOMIC DNA]</scope>
    <source>
        <strain evidence="9 10">Ki8-1</strain>
    </source>
</reference>
<evidence type="ECO:0000256" key="1">
    <source>
        <dbReference type="ARBA" id="ARBA00000085"/>
    </source>
</evidence>
<dbReference type="CDD" id="cd00130">
    <property type="entry name" value="PAS"/>
    <property type="match status" value="2"/>
</dbReference>
<name>A0A2V2MS83_9EURY</name>
<dbReference type="NCBIfam" id="TIGR00229">
    <property type="entry name" value="sensory_box"/>
    <property type="match status" value="2"/>
</dbReference>